<dbReference type="SUPFAM" id="SSF55785">
    <property type="entry name" value="PYP-like sensor domain (PAS domain)"/>
    <property type="match status" value="1"/>
</dbReference>
<keyword evidence="6" id="KW-0288">FMN</keyword>
<dbReference type="InterPro" id="IPR013767">
    <property type="entry name" value="PAS_fold"/>
</dbReference>
<evidence type="ECO:0000256" key="13">
    <source>
        <dbReference type="SAM" id="Coils"/>
    </source>
</evidence>
<dbReference type="InterPro" id="IPR000014">
    <property type="entry name" value="PAS"/>
</dbReference>
<keyword evidence="11" id="KW-0067">ATP-binding</keyword>
<sequence>MSVARVDEFQQPTRPWIESERSTALHAYGVLDTPREAEFDELAQVASDICGAPIAVVNLVDTTRQFFKAEVGLGVRSTPLESAICAHALLEEDVMVIPDATKDPRLECNPLVTEAPHLRAYAGALLKTADGLPIGTICVLDYRPREFTDAQIKMLRFLARQTMAQLELRRQISEQRRLLARARRAENEKANFERLVRQASDFIGMADKSGQVVFLNDAARAMLGLSPDEAIPSKVEPFIAEEDRQAFRDEVVPVIRAGESCDRELRLRNIKTGETFPALYTMFPIRGADNAIVGYGVVTKDISEQKAEEERRAHIISEAAHRMKNTLAIVEAIVSQTLRNATTLEEGRNSISKRVRALAQAQDILSAAEGSAADIVKVIENALTPHDPGAPRLKFTGPSHPLSAAQSLGLSLAIHELATNAAKYGALKGDTGNVEIAWTVSDAGDFCLEWKESAGFPVMPPTTSGFGSKLIQRLVAPYFGGTAVHEFLPNGVRFTLEGKLPSRDMAL</sequence>
<keyword evidence="4" id="KW-0597">Phosphoprotein</keyword>
<keyword evidence="10" id="KW-0418">Kinase</keyword>
<dbReference type="Gene3D" id="3.30.450.40">
    <property type="match status" value="1"/>
</dbReference>
<dbReference type="SMART" id="SM00091">
    <property type="entry name" value="PAS"/>
    <property type="match status" value="1"/>
</dbReference>
<evidence type="ECO:0000256" key="6">
    <source>
        <dbReference type="ARBA" id="ARBA00022643"/>
    </source>
</evidence>
<dbReference type="SMART" id="SM00065">
    <property type="entry name" value="GAF"/>
    <property type="match status" value="1"/>
</dbReference>
<evidence type="ECO:0000256" key="5">
    <source>
        <dbReference type="ARBA" id="ARBA00022630"/>
    </source>
</evidence>
<dbReference type="Gene3D" id="3.30.565.10">
    <property type="entry name" value="Histidine kinase-like ATPase, C-terminal domain"/>
    <property type="match status" value="1"/>
</dbReference>
<accession>A0ABT9Q1A6</accession>
<dbReference type="PROSITE" id="PS50113">
    <property type="entry name" value="PAC"/>
    <property type="match status" value="1"/>
</dbReference>
<evidence type="ECO:0000256" key="9">
    <source>
        <dbReference type="ARBA" id="ARBA00022741"/>
    </source>
</evidence>
<keyword evidence="12" id="KW-0843">Virulence</keyword>
<protein>
    <recommendedName>
        <fullName evidence="3">Blue-light-activated histidine kinase</fullName>
        <ecNumber evidence="2">2.7.13.3</ecNumber>
    </recommendedName>
</protein>
<dbReference type="EC" id="2.7.13.3" evidence="2"/>
<evidence type="ECO:0000256" key="12">
    <source>
        <dbReference type="ARBA" id="ARBA00023026"/>
    </source>
</evidence>
<evidence type="ECO:0000259" key="14">
    <source>
        <dbReference type="PROSITE" id="PS50112"/>
    </source>
</evidence>
<evidence type="ECO:0000313" key="16">
    <source>
        <dbReference type="EMBL" id="MDP9840503.1"/>
    </source>
</evidence>
<proteinExistence type="predicted"/>
<evidence type="ECO:0000256" key="4">
    <source>
        <dbReference type="ARBA" id="ARBA00022553"/>
    </source>
</evidence>
<keyword evidence="8" id="KW-0677">Repeat</keyword>
<evidence type="ECO:0000256" key="10">
    <source>
        <dbReference type="ARBA" id="ARBA00022777"/>
    </source>
</evidence>
<keyword evidence="13" id="KW-0175">Coiled coil</keyword>
<evidence type="ECO:0000259" key="15">
    <source>
        <dbReference type="PROSITE" id="PS50113"/>
    </source>
</evidence>
<dbReference type="Proteomes" id="UP001241472">
    <property type="component" value="Unassembled WGS sequence"/>
</dbReference>
<dbReference type="InterPro" id="IPR011102">
    <property type="entry name" value="Sig_transdc_His_kinase_HWE"/>
</dbReference>
<keyword evidence="9" id="KW-0547">Nucleotide-binding</keyword>
<dbReference type="InterPro" id="IPR000700">
    <property type="entry name" value="PAS-assoc_C"/>
</dbReference>
<dbReference type="InterPro" id="IPR036890">
    <property type="entry name" value="HATPase_C_sf"/>
</dbReference>
<dbReference type="PANTHER" id="PTHR41523">
    <property type="entry name" value="TWO-COMPONENT SYSTEM SENSOR PROTEIN"/>
    <property type="match status" value="1"/>
</dbReference>
<dbReference type="Pfam" id="PF00989">
    <property type="entry name" value="PAS"/>
    <property type="match status" value="1"/>
</dbReference>
<organism evidence="16 17">
    <name type="scientific">Neorhizobium huautlense</name>
    <dbReference type="NCBI Taxonomy" id="67774"/>
    <lineage>
        <taxon>Bacteria</taxon>
        <taxon>Pseudomonadati</taxon>
        <taxon>Pseudomonadota</taxon>
        <taxon>Alphaproteobacteria</taxon>
        <taxon>Hyphomicrobiales</taxon>
        <taxon>Rhizobiaceae</taxon>
        <taxon>Rhizobium/Agrobacterium group</taxon>
        <taxon>Neorhizobium</taxon>
    </lineage>
</organism>
<keyword evidence="7" id="KW-0808">Transferase</keyword>
<feature type="coiled-coil region" evidence="13">
    <location>
        <begin position="165"/>
        <end position="195"/>
    </location>
</feature>
<dbReference type="InterPro" id="IPR003018">
    <property type="entry name" value="GAF"/>
</dbReference>
<evidence type="ECO:0000256" key="7">
    <source>
        <dbReference type="ARBA" id="ARBA00022679"/>
    </source>
</evidence>
<dbReference type="SUPFAM" id="SSF55781">
    <property type="entry name" value="GAF domain-like"/>
    <property type="match status" value="1"/>
</dbReference>
<dbReference type="RefSeq" id="WP_306840006.1">
    <property type="nucleotide sequence ID" value="NZ_JAUSRF010000028.1"/>
</dbReference>
<evidence type="ECO:0000313" key="17">
    <source>
        <dbReference type="Proteomes" id="UP001241472"/>
    </source>
</evidence>
<dbReference type="SMART" id="SM00911">
    <property type="entry name" value="HWE_HK"/>
    <property type="match status" value="1"/>
</dbReference>
<dbReference type="PANTHER" id="PTHR41523:SF7">
    <property type="entry name" value="HISTIDINE KINASE"/>
    <property type="match status" value="1"/>
</dbReference>
<dbReference type="EMBL" id="JAUSRF010000028">
    <property type="protein sequence ID" value="MDP9840503.1"/>
    <property type="molecule type" value="Genomic_DNA"/>
</dbReference>
<evidence type="ECO:0000256" key="2">
    <source>
        <dbReference type="ARBA" id="ARBA00012438"/>
    </source>
</evidence>
<dbReference type="InterPro" id="IPR029016">
    <property type="entry name" value="GAF-like_dom_sf"/>
</dbReference>
<evidence type="ECO:0000256" key="11">
    <source>
        <dbReference type="ARBA" id="ARBA00022840"/>
    </source>
</evidence>
<evidence type="ECO:0000256" key="8">
    <source>
        <dbReference type="ARBA" id="ARBA00022737"/>
    </source>
</evidence>
<feature type="domain" description="PAC" evidence="15">
    <location>
        <begin position="261"/>
        <end position="314"/>
    </location>
</feature>
<gene>
    <name evidence="16" type="ORF">J2T09_005290</name>
</gene>
<dbReference type="InterPro" id="IPR035965">
    <property type="entry name" value="PAS-like_dom_sf"/>
</dbReference>
<feature type="domain" description="PAS" evidence="14">
    <location>
        <begin position="188"/>
        <end position="258"/>
    </location>
</feature>
<evidence type="ECO:0000256" key="3">
    <source>
        <dbReference type="ARBA" id="ARBA00021740"/>
    </source>
</evidence>
<keyword evidence="5" id="KW-0285">Flavoprotein</keyword>
<dbReference type="Gene3D" id="3.30.450.20">
    <property type="entry name" value="PAS domain"/>
    <property type="match status" value="1"/>
</dbReference>
<comment type="catalytic activity">
    <reaction evidence="1">
        <text>ATP + protein L-histidine = ADP + protein N-phospho-L-histidine.</text>
        <dbReference type="EC" id="2.7.13.3"/>
    </reaction>
</comment>
<dbReference type="Pfam" id="PF07536">
    <property type="entry name" value="HWE_HK"/>
    <property type="match status" value="1"/>
</dbReference>
<name>A0ABT9Q1A6_9HYPH</name>
<dbReference type="PROSITE" id="PS50112">
    <property type="entry name" value="PAS"/>
    <property type="match status" value="1"/>
</dbReference>
<comment type="caution">
    <text evidence="16">The sequence shown here is derived from an EMBL/GenBank/DDBJ whole genome shotgun (WGS) entry which is preliminary data.</text>
</comment>
<dbReference type="CDD" id="cd00130">
    <property type="entry name" value="PAS"/>
    <property type="match status" value="1"/>
</dbReference>
<reference evidence="16 17" key="1">
    <citation type="submission" date="2023-07" db="EMBL/GenBank/DDBJ databases">
        <title>Sorghum-associated microbial communities from plants grown in Nebraska, USA.</title>
        <authorList>
            <person name="Schachtman D."/>
        </authorList>
    </citation>
    <scope>NUCLEOTIDE SEQUENCE [LARGE SCALE GENOMIC DNA]</scope>
    <source>
        <strain evidence="16 17">DS1307</strain>
    </source>
</reference>
<dbReference type="NCBIfam" id="TIGR00229">
    <property type="entry name" value="sensory_box"/>
    <property type="match status" value="1"/>
</dbReference>
<evidence type="ECO:0000256" key="1">
    <source>
        <dbReference type="ARBA" id="ARBA00000085"/>
    </source>
</evidence>
<keyword evidence="17" id="KW-1185">Reference proteome</keyword>
<dbReference type="Pfam" id="PF01590">
    <property type="entry name" value="GAF"/>
    <property type="match status" value="1"/>
</dbReference>